<evidence type="ECO:0000256" key="7">
    <source>
        <dbReference type="RuleBase" id="RU000461"/>
    </source>
</evidence>
<dbReference type="InterPro" id="IPR001128">
    <property type="entry name" value="Cyt_P450"/>
</dbReference>
<organism evidence="8 9">
    <name type="scientific">Kitasatospora griseola</name>
    <name type="common">Streptomyces griseolosporeus</name>
    <dbReference type="NCBI Taxonomy" id="2064"/>
    <lineage>
        <taxon>Bacteria</taxon>
        <taxon>Bacillati</taxon>
        <taxon>Actinomycetota</taxon>
        <taxon>Actinomycetes</taxon>
        <taxon>Kitasatosporales</taxon>
        <taxon>Streptomycetaceae</taxon>
        <taxon>Kitasatospora</taxon>
    </lineage>
</organism>
<sequence>MQATFPFTTPHHLDNEPEAEALLAQAPVVRATIGPANVWLALSYKAVRQVLSDSRFSREAATLPGSPLKLSVATDPLLVTSLDGERHARLRKLMSQAFSPRMVDQLEPRVQSVVDSLLDSLDPTADLVAGLCAPLPLMVICELLGVPYSEAEAIRRWTRRLFVTNITPDELQAAQGEMQAWLADLVRQKRAQPDDGLISAMVAANDEGDHLTEPELLANLEGLLIAGHETTVNQLGNSFLTLLRHPDQLALLRSSPDLIAPAVDELLRYSRLFTSAEVRVTTEPVELEGVELGAGEPVLPVIVAANHDPAVYPDPGRFDITREGPAAHLAFGHGPHFCLGAILARREMRLAIGSVVKRYPNLRLAVDESELTYVPELVFRGLQSLPVTL</sequence>
<dbReference type="Proteomes" id="UP000032066">
    <property type="component" value="Unassembled WGS sequence"/>
</dbReference>
<evidence type="ECO:0000313" key="8">
    <source>
        <dbReference type="EMBL" id="KIQ66886.1"/>
    </source>
</evidence>
<evidence type="ECO:0000256" key="6">
    <source>
        <dbReference type="ARBA" id="ARBA00023033"/>
    </source>
</evidence>
<evidence type="ECO:0008006" key="10">
    <source>
        <dbReference type="Google" id="ProtNLM"/>
    </source>
</evidence>
<dbReference type="SUPFAM" id="SSF48264">
    <property type="entry name" value="Cytochrome P450"/>
    <property type="match status" value="1"/>
</dbReference>
<dbReference type="Gene3D" id="1.10.630.10">
    <property type="entry name" value="Cytochrome P450"/>
    <property type="match status" value="1"/>
</dbReference>
<evidence type="ECO:0000313" key="9">
    <source>
        <dbReference type="Proteomes" id="UP000032066"/>
    </source>
</evidence>
<dbReference type="PATRIC" id="fig|2064.6.peg.1221"/>
<dbReference type="PANTHER" id="PTHR46696:SF1">
    <property type="entry name" value="CYTOCHROME P450 YJIB-RELATED"/>
    <property type="match status" value="1"/>
</dbReference>
<dbReference type="STRING" id="2064.TR51_05535"/>
<dbReference type="FunFam" id="1.10.630.10:FF:000018">
    <property type="entry name" value="Cytochrome P450 monooxygenase"/>
    <property type="match status" value="1"/>
</dbReference>
<dbReference type="InterPro" id="IPR017972">
    <property type="entry name" value="Cyt_P450_CS"/>
</dbReference>
<evidence type="ECO:0000256" key="1">
    <source>
        <dbReference type="ARBA" id="ARBA00010617"/>
    </source>
</evidence>
<dbReference type="PRINTS" id="PR00385">
    <property type="entry name" value="P450"/>
</dbReference>
<dbReference type="GO" id="GO:0005506">
    <property type="term" value="F:iron ion binding"/>
    <property type="evidence" value="ECO:0007669"/>
    <property type="project" value="InterPro"/>
</dbReference>
<dbReference type="PROSITE" id="PS00086">
    <property type="entry name" value="CYTOCHROME_P450"/>
    <property type="match status" value="1"/>
</dbReference>
<evidence type="ECO:0000256" key="2">
    <source>
        <dbReference type="ARBA" id="ARBA00022617"/>
    </source>
</evidence>
<dbReference type="GO" id="GO:0004497">
    <property type="term" value="F:monooxygenase activity"/>
    <property type="evidence" value="ECO:0007669"/>
    <property type="project" value="UniProtKB-KW"/>
</dbReference>
<accession>A0A0D0P5J9</accession>
<comment type="caution">
    <text evidence="8">The sequence shown here is derived from an EMBL/GenBank/DDBJ whole genome shotgun (WGS) entry which is preliminary data.</text>
</comment>
<keyword evidence="9" id="KW-1185">Reference proteome</keyword>
<reference evidence="8 9" key="1">
    <citation type="submission" date="2015-02" db="EMBL/GenBank/DDBJ databases">
        <title>Draft genome sequence of Kitasatospora griseola MF730-N6, a bafilomycin, terpentecin and satosporin producer.</title>
        <authorList>
            <person name="Arens J.C."/>
            <person name="Haltli B."/>
            <person name="Kerr R.G."/>
        </authorList>
    </citation>
    <scope>NUCLEOTIDE SEQUENCE [LARGE SCALE GENOMIC DNA]</scope>
    <source>
        <strain evidence="8 9">MF730-N6</strain>
    </source>
</reference>
<name>A0A0D0P5J9_KITGR</name>
<evidence type="ECO:0000256" key="5">
    <source>
        <dbReference type="ARBA" id="ARBA00023004"/>
    </source>
</evidence>
<protein>
    <recommendedName>
        <fullName evidence="10">Cytochrome P450</fullName>
    </recommendedName>
</protein>
<dbReference type="PRINTS" id="PR00359">
    <property type="entry name" value="BP450"/>
</dbReference>
<dbReference type="PANTHER" id="PTHR46696">
    <property type="entry name" value="P450, PUTATIVE (EUROFUNG)-RELATED"/>
    <property type="match status" value="1"/>
</dbReference>
<dbReference type="EMBL" id="JXZB01000001">
    <property type="protein sequence ID" value="KIQ66886.1"/>
    <property type="molecule type" value="Genomic_DNA"/>
</dbReference>
<evidence type="ECO:0000256" key="4">
    <source>
        <dbReference type="ARBA" id="ARBA00023002"/>
    </source>
</evidence>
<dbReference type="CDD" id="cd11029">
    <property type="entry name" value="CYP107-like"/>
    <property type="match status" value="1"/>
</dbReference>
<keyword evidence="3 7" id="KW-0479">Metal-binding</keyword>
<comment type="similarity">
    <text evidence="1 7">Belongs to the cytochrome P450 family.</text>
</comment>
<proteinExistence type="inferred from homology"/>
<keyword evidence="5 7" id="KW-0408">Iron</keyword>
<keyword evidence="2 7" id="KW-0349">Heme</keyword>
<dbReference type="Pfam" id="PF00067">
    <property type="entry name" value="p450"/>
    <property type="match status" value="2"/>
</dbReference>
<dbReference type="InterPro" id="IPR036396">
    <property type="entry name" value="Cyt_P450_sf"/>
</dbReference>
<gene>
    <name evidence="8" type="ORF">TR51_05535</name>
</gene>
<keyword evidence="4 7" id="KW-0560">Oxidoreductase</keyword>
<dbReference type="RefSeq" id="WP_043908457.1">
    <property type="nucleotide sequence ID" value="NZ_JXZB01000001.1"/>
</dbReference>
<dbReference type="AlphaFoldDB" id="A0A0D0P5J9"/>
<keyword evidence="6 7" id="KW-0503">Monooxygenase</keyword>
<dbReference type="GO" id="GO:0016705">
    <property type="term" value="F:oxidoreductase activity, acting on paired donors, with incorporation or reduction of molecular oxygen"/>
    <property type="evidence" value="ECO:0007669"/>
    <property type="project" value="InterPro"/>
</dbReference>
<dbReference type="OrthoDB" id="3218463at2"/>
<evidence type="ECO:0000256" key="3">
    <source>
        <dbReference type="ARBA" id="ARBA00022723"/>
    </source>
</evidence>
<dbReference type="GO" id="GO:0020037">
    <property type="term" value="F:heme binding"/>
    <property type="evidence" value="ECO:0007669"/>
    <property type="project" value="InterPro"/>
</dbReference>
<dbReference type="InterPro" id="IPR002397">
    <property type="entry name" value="Cyt_P450_B"/>
</dbReference>